<reference evidence="1" key="1">
    <citation type="submission" date="2023-06" db="EMBL/GenBank/DDBJ databases">
        <title>Male Hemibagrus guttatus genome.</title>
        <authorList>
            <person name="Bian C."/>
        </authorList>
    </citation>
    <scope>NUCLEOTIDE SEQUENCE</scope>
    <source>
        <strain evidence="1">Male_cb2023</strain>
        <tissue evidence="1">Muscle</tissue>
    </source>
</reference>
<evidence type="ECO:0000313" key="1">
    <source>
        <dbReference type="EMBL" id="KAK3511259.1"/>
    </source>
</evidence>
<dbReference type="EMBL" id="JAUCMX010000025">
    <property type="protein sequence ID" value="KAK3511259.1"/>
    <property type="molecule type" value="Genomic_DNA"/>
</dbReference>
<gene>
    <name evidence="1" type="ORF">QTP70_034082</name>
</gene>
<dbReference type="Proteomes" id="UP001274896">
    <property type="component" value="Unassembled WGS sequence"/>
</dbReference>
<name>A0AAE0ULB2_9TELE</name>
<comment type="caution">
    <text evidence="1">The sequence shown here is derived from an EMBL/GenBank/DDBJ whole genome shotgun (WGS) entry which is preliminary data.</text>
</comment>
<accession>A0AAE0ULB2</accession>
<evidence type="ECO:0000313" key="2">
    <source>
        <dbReference type="Proteomes" id="UP001274896"/>
    </source>
</evidence>
<organism evidence="1 2">
    <name type="scientific">Hemibagrus guttatus</name>
    <dbReference type="NCBI Taxonomy" id="175788"/>
    <lineage>
        <taxon>Eukaryota</taxon>
        <taxon>Metazoa</taxon>
        <taxon>Chordata</taxon>
        <taxon>Craniata</taxon>
        <taxon>Vertebrata</taxon>
        <taxon>Euteleostomi</taxon>
        <taxon>Actinopterygii</taxon>
        <taxon>Neopterygii</taxon>
        <taxon>Teleostei</taxon>
        <taxon>Ostariophysi</taxon>
        <taxon>Siluriformes</taxon>
        <taxon>Bagridae</taxon>
        <taxon>Hemibagrus</taxon>
    </lineage>
</organism>
<protein>
    <submittedName>
        <fullName evidence="1">Uncharacterized protein</fullName>
    </submittedName>
</protein>
<dbReference type="AlphaFoldDB" id="A0AAE0ULB2"/>
<sequence length="117" mass="13510">MIYASTGNMKSFECGDIGHKRLTCPHKGYKEEAVTDTMEENRSAGPVVNQEGTTEHVEDADFCEQFRCFWEHWKTKKNAFENLRQWWDVGKVEIKLLCQQHTANSSTKVKQAIKALE</sequence>
<keyword evidence="2" id="KW-1185">Reference proteome</keyword>
<proteinExistence type="predicted"/>
<feature type="non-terminal residue" evidence="1">
    <location>
        <position position="117"/>
    </location>
</feature>